<evidence type="ECO:0000313" key="2">
    <source>
        <dbReference type="EMBL" id="APZ91525.1"/>
    </source>
</evidence>
<dbReference type="AlphaFoldDB" id="A0A1P8WBT6"/>
<sequence>MPNPQIVEFEYGDITKRCIRSATVISPIARQSRQPAGLGRSPMENRTILFAYLACWCVYLIAGYVWGHCRRLHLGAVTVSHLVPSAVAIIMIYVFLIGRGATVAQFVAGSESGMNMWSLWFGLWPILLIATAASGFINLVLTIVACVKKSQRKWIPATFAALLMSVFAFFTVGANFPDA</sequence>
<feature type="transmembrane region" description="Helical" evidence="1">
    <location>
        <begin position="74"/>
        <end position="97"/>
    </location>
</feature>
<name>A0A1P8WBT6_9PLAN</name>
<dbReference type="KEGG" id="fmr:Fuma_01113"/>
<feature type="transmembrane region" description="Helical" evidence="1">
    <location>
        <begin position="117"/>
        <end position="147"/>
    </location>
</feature>
<feature type="transmembrane region" description="Helical" evidence="1">
    <location>
        <begin position="48"/>
        <end position="67"/>
    </location>
</feature>
<feature type="transmembrane region" description="Helical" evidence="1">
    <location>
        <begin position="154"/>
        <end position="176"/>
    </location>
</feature>
<keyword evidence="1" id="KW-0472">Membrane</keyword>
<dbReference type="EMBL" id="CP017641">
    <property type="protein sequence ID" value="APZ91525.1"/>
    <property type="molecule type" value="Genomic_DNA"/>
</dbReference>
<dbReference type="Proteomes" id="UP000187735">
    <property type="component" value="Chromosome"/>
</dbReference>
<keyword evidence="1" id="KW-1133">Transmembrane helix</keyword>
<organism evidence="2 3">
    <name type="scientific">Fuerstiella marisgermanici</name>
    <dbReference type="NCBI Taxonomy" id="1891926"/>
    <lineage>
        <taxon>Bacteria</taxon>
        <taxon>Pseudomonadati</taxon>
        <taxon>Planctomycetota</taxon>
        <taxon>Planctomycetia</taxon>
        <taxon>Planctomycetales</taxon>
        <taxon>Planctomycetaceae</taxon>
        <taxon>Fuerstiella</taxon>
    </lineage>
</organism>
<reference evidence="2 3" key="1">
    <citation type="journal article" date="2016" name="Front. Microbiol.">
        <title>Fuerstia marisgermanicae gen. nov., sp. nov., an Unusual Member of the Phylum Planctomycetes from the German Wadden Sea.</title>
        <authorList>
            <person name="Kohn T."/>
            <person name="Heuer A."/>
            <person name="Jogler M."/>
            <person name="Vollmers J."/>
            <person name="Boedeker C."/>
            <person name="Bunk B."/>
            <person name="Rast P."/>
            <person name="Borchert D."/>
            <person name="Glockner I."/>
            <person name="Freese H.M."/>
            <person name="Klenk H.P."/>
            <person name="Overmann J."/>
            <person name="Kaster A.K."/>
            <person name="Rohde M."/>
            <person name="Wiegand S."/>
            <person name="Jogler C."/>
        </authorList>
    </citation>
    <scope>NUCLEOTIDE SEQUENCE [LARGE SCALE GENOMIC DNA]</scope>
    <source>
        <strain evidence="2 3">NH11</strain>
    </source>
</reference>
<keyword evidence="3" id="KW-1185">Reference proteome</keyword>
<keyword evidence="1" id="KW-0812">Transmembrane</keyword>
<evidence type="ECO:0000313" key="3">
    <source>
        <dbReference type="Proteomes" id="UP000187735"/>
    </source>
</evidence>
<proteinExistence type="predicted"/>
<evidence type="ECO:0000256" key="1">
    <source>
        <dbReference type="SAM" id="Phobius"/>
    </source>
</evidence>
<accession>A0A1P8WBT6</accession>
<gene>
    <name evidence="2" type="ORF">Fuma_01113</name>
</gene>
<protein>
    <recommendedName>
        <fullName evidence="4">Yip1 domain-containing protein</fullName>
    </recommendedName>
</protein>
<dbReference type="STRING" id="1891926.Fuma_01113"/>
<evidence type="ECO:0008006" key="4">
    <source>
        <dbReference type="Google" id="ProtNLM"/>
    </source>
</evidence>